<evidence type="ECO:0000259" key="4">
    <source>
        <dbReference type="Pfam" id="PF00899"/>
    </source>
</evidence>
<keyword evidence="2" id="KW-0547">Nucleotide-binding</keyword>
<evidence type="ECO:0000313" key="5">
    <source>
        <dbReference type="EMBL" id="MQM73346.1"/>
    </source>
</evidence>
<sequence>MAFTNDQLERYSRHIILKEIGVKGQKRLMNGSVLIVGAGGLGSPVAVYLAAAGVGKIGIVDADNVDLSNLQRQIIHTTADVGKPKVESAAETMRAINPDVEVKTYHEYLYSGNVMDIVKDYDFVIDGTDNFPAKFLINDACVLTKTAFCHAGVIRFQGQLMTYVPGEGPCYRCVFKDPPPKGAVPTCREAGVIGAMVGVIGSLQAMEAVKYLTGAGELLTGSLLTYDALTNKFRKVKLPRDPDCAVCSDHPTITKPIDYEQAACDFDPKNPLN</sequence>
<dbReference type="PANTHER" id="PTHR10953:SF102">
    <property type="entry name" value="ADENYLYLTRANSFERASE AND SULFURTRANSFERASE MOCS3"/>
    <property type="match status" value="1"/>
</dbReference>
<evidence type="ECO:0000256" key="2">
    <source>
        <dbReference type="ARBA" id="ARBA00022741"/>
    </source>
</evidence>
<keyword evidence="6" id="KW-1185">Reference proteome</keyword>
<evidence type="ECO:0000313" key="6">
    <source>
        <dbReference type="Proteomes" id="UP000473648"/>
    </source>
</evidence>
<dbReference type="Proteomes" id="UP000473648">
    <property type="component" value="Unassembled WGS sequence"/>
</dbReference>
<dbReference type="NCBIfam" id="NF004281">
    <property type="entry name" value="PRK05690.1"/>
    <property type="match status" value="1"/>
</dbReference>
<dbReference type="PANTHER" id="PTHR10953">
    <property type="entry name" value="UBIQUITIN-ACTIVATING ENZYME E1"/>
    <property type="match status" value="1"/>
</dbReference>
<dbReference type="GO" id="GO:0008641">
    <property type="term" value="F:ubiquitin-like modifier activating enzyme activity"/>
    <property type="evidence" value="ECO:0007669"/>
    <property type="project" value="InterPro"/>
</dbReference>
<dbReference type="GO" id="GO:0005829">
    <property type="term" value="C:cytosol"/>
    <property type="evidence" value="ECO:0007669"/>
    <property type="project" value="TreeGrafter"/>
</dbReference>
<dbReference type="Gene3D" id="3.40.50.720">
    <property type="entry name" value="NAD(P)-binding Rossmann-like Domain"/>
    <property type="match status" value="1"/>
</dbReference>
<name>A0A6L5GU26_9FIRM</name>
<organism evidence="5 6">
    <name type="scientific">Candidatus Pseudoramibacter fermentans</name>
    <dbReference type="NCBI Taxonomy" id="2594427"/>
    <lineage>
        <taxon>Bacteria</taxon>
        <taxon>Bacillati</taxon>
        <taxon>Bacillota</taxon>
        <taxon>Clostridia</taxon>
        <taxon>Eubacteriales</taxon>
        <taxon>Eubacteriaceae</taxon>
        <taxon>Pseudoramibacter</taxon>
    </lineage>
</organism>
<dbReference type="InterPro" id="IPR035985">
    <property type="entry name" value="Ubiquitin-activating_enz"/>
</dbReference>
<dbReference type="CDD" id="cd00757">
    <property type="entry name" value="ThiF_MoeB_HesA_family"/>
    <property type="match status" value="1"/>
</dbReference>
<gene>
    <name evidence="5" type="ORF">FRC53_08060</name>
</gene>
<dbReference type="Pfam" id="PF00899">
    <property type="entry name" value="ThiF"/>
    <property type="match status" value="1"/>
</dbReference>
<dbReference type="EMBL" id="VOGB01000005">
    <property type="protein sequence ID" value="MQM73346.1"/>
    <property type="molecule type" value="Genomic_DNA"/>
</dbReference>
<reference evidence="5" key="1">
    <citation type="journal article" date="2020" name="Appl. Environ. Microbiol.">
        <title>Medium-Chain Fatty Acid Synthesis by 'Candidatus Weimeria bifida' gen. nov., sp. nov., and 'Candidatus Pseudoramibacter fermentans' sp. nov.</title>
        <authorList>
            <person name="Scarborough M.J."/>
            <person name="Myers K.S."/>
            <person name="Donohue T.J."/>
            <person name="Noguera D.R."/>
        </authorList>
    </citation>
    <scope>NUCLEOTIDE SEQUENCE</scope>
    <source>
        <strain evidence="5">EUB1.1</strain>
    </source>
</reference>
<dbReference type="GO" id="GO:0004792">
    <property type="term" value="F:thiosulfate-cyanide sulfurtransferase activity"/>
    <property type="evidence" value="ECO:0007669"/>
    <property type="project" value="TreeGrafter"/>
</dbReference>
<evidence type="ECO:0000256" key="1">
    <source>
        <dbReference type="ARBA" id="ARBA00022679"/>
    </source>
</evidence>
<protein>
    <submittedName>
        <fullName evidence="5">HesA/MoeB/ThiF family protein</fullName>
    </submittedName>
</protein>
<dbReference type="GO" id="GO:0005524">
    <property type="term" value="F:ATP binding"/>
    <property type="evidence" value="ECO:0007669"/>
    <property type="project" value="UniProtKB-KW"/>
</dbReference>
<dbReference type="GO" id="GO:0008146">
    <property type="term" value="F:sulfotransferase activity"/>
    <property type="evidence" value="ECO:0007669"/>
    <property type="project" value="TreeGrafter"/>
</dbReference>
<dbReference type="SUPFAM" id="SSF69572">
    <property type="entry name" value="Activating enzymes of the ubiquitin-like proteins"/>
    <property type="match status" value="1"/>
</dbReference>
<keyword evidence="3" id="KW-0067">ATP-binding</keyword>
<dbReference type="AlphaFoldDB" id="A0A6L5GU26"/>
<dbReference type="GO" id="GO:0016779">
    <property type="term" value="F:nucleotidyltransferase activity"/>
    <property type="evidence" value="ECO:0007669"/>
    <property type="project" value="TreeGrafter"/>
</dbReference>
<keyword evidence="1" id="KW-0808">Transferase</keyword>
<accession>A0A6L5GU26</accession>
<feature type="domain" description="THIF-type NAD/FAD binding fold" evidence="4">
    <location>
        <begin position="11"/>
        <end position="245"/>
    </location>
</feature>
<dbReference type="FunFam" id="3.40.50.720:FF:000033">
    <property type="entry name" value="Adenylyltransferase and sulfurtransferase MOCS3"/>
    <property type="match status" value="1"/>
</dbReference>
<comment type="caution">
    <text evidence="5">The sequence shown here is derived from an EMBL/GenBank/DDBJ whole genome shotgun (WGS) entry which is preliminary data.</text>
</comment>
<dbReference type="InterPro" id="IPR045886">
    <property type="entry name" value="ThiF/MoeB/HesA"/>
</dbReference>
<evidence type="ECO:0000256" key="3">
    <source>
        <dbReference type="ARBA" id="ARBA00022840"/>
    </source>
</evidence>
<dbReference type="InterPro" id="IPR000594">
    <property type="entry name" value="ThiF_NAD_FAD-bd"/>
</dbReference>
<proteinExistence type="predicted"/>